<organism evidence="6">
    <name type="scientific">Lotharella globosa</name>
    <dbReference type="NCBI Taxonomy" id="91324"/>
    <lineage>
        <taxon>Eukaryota</taxon>
        <taxon>Sar</taxon>
        <taxon>Rhizaria</taxon>
        <taxon>Cercozoa</taxon>
        <taxon>Chlorarachniophyceae</taxon>
        <taxon>Lotharella</taxon>
    </lineage>
</organism>
<dbReference type="Pfam" id="PF03133">
    <property type="entry name" value="TTL"/>
    <property type="match status" value="1"/>
</dbReference>
<dbReference type="GO" id="GO:0015631">
    <property type="term" value="F:tubulin binding"/>
    <property type="evidence" value="ECO:0007669"/>
    <property type="project" value="TreeGrafter"/>
</dbReference>
<dbReference type="GO" id="GO:0000226">
    <property type="term" value="P:microtubule cytoskeleton organization"/>
    <property type="evidence" value="ECO:0007669"/>
    <property type="project" value="TreeGrafter"/>
</dbReference>
<sequence>MLGNSRERKGYDQDKSWVVTGGWRKKTRAPGPIRFRTTFRNCILDTLKRRGWKEVEDDSECDLNWMDRDWIRERFDKVHLEPYQKVNHFRNHYELTRKDTMVKNLKRYKRQLEKDGKMEEAAQFNFFPLTFVLPGEYLLYVEAFKKIGGTWIMKPVGKSQGKGIFLVDKLSQTVQWKSDYRLNNQEQQAESYVAQQYIDSPLLIGGRKFDIRLYVLVKSYNPLVVYMYRDGFARFSVARYEKKNINNTFVHVTNVAVQKTAADYDADTGSFFHSFARLCSVGCVSPMMS</sequence>
<evidence type="ECO:0000256" key="1">
    <source>
        <dbReference type="ARBA" id="ARBA00006820"/>
    </source>
</evidence>
<proteinExistence type="inferred from homology"/>
<protein>
    <recommendedName>
        <fullName evidence="5">Tubulin--tyrosine ligase-like protein 9</fullName>
    </recommendedName>
</protein>
<evidence type="ECO:0000256" key="3">
    <source>
        <dbReference type="ARBA" id="ARBA00022741"/>
    </source>
</evidence>
<evidence type="ECO:0000313" key="6">
    <source>
        <dbReference type="EMBL" id="CAE0666852.1"/>
    </source>
</evidence>
<dbReference type="SUPFAM" id="SSF56059">
    <property type="entry name" value="Glutathione synthetase ATP-binding domain-like"/>
    <property type="match status" value="1"/>
</dbReference>
<dbReference type="GO" id="GO:0036064">
    <property type="term" value="C:ciliary basal body"/>
    <property type="evidence" value="ECO:0007669"/>
    <property type="project" value="TreeGrafter"/>
</dbReference>
<dbReference type="PROSITE" id="PS51221">
    <property type="entry name" value="TTL"/>
    <property type="match status" value="1"/>
</dbReference>
<dbReference type="GO" id="GO:0005524">
    <property type="term" value="F:ATP binding"/>
    <property type="evidence" value="ECO:0007669"/>
    <property type="project" value="UniProtKB-KW"/>
</dbReference>
<keyword evidence="3" id="KW-0547">Nucleotide-binding</keyword>
<gene>
    <name evidence="6" type="ORF">LGLO00237_LOCUS18466</name>
</gene>
<dbReference type="PANTHER" id="PTHR12241:SF39">
    <property type="entry name" value="TUBULIN POLYGLUTAMYLASE TTLL9-RELATED"/>
    <property type="match status" value="1"/>
</dbReference>
<dbReference type="InterPro" id="IPR004344">
    <property type="entry name" value="TTL/TTLL_fam"/>
</dbReference>
<evidence type="ECO:0000256" key="2">
    <source>
        <dbReference type="ARBA" id="ARBA00022598"/>
    </source>
</evidence>
<dbReference type="GO" id="GO:0070740">
    <property type="term" value="F:tubulin-glutamic acid ligase activity"/>
    <property type="evidence" value="ECO:0007669"/>
    <property type="project" value="TreeGrafter"/>
</dbReference>
<dbReference type="EMBL" id="HBIV01025713">
    <property type="protein sequence ID" value="CAE0666852.1"/>
    <property type="molecule type" value="Transcribed_RNA"/>
</dbReference>
<keyword evidence="4" id="KW-0067">ATP-binding</keyword>
<reference evidence="6" key="1">
    <citation type="submission" date="2021-01" db="EMBL/GenBank/DDBJ databases">
        <authorList>
            <person name="Corre E."/>
            <person name="Pelletier E."/>
            <person name="Niang G."/>
            <person name="Scheremetjew M."/>
            <person name="Finn R."/>
            <person name="Kale V."/>
            <person name="Holt S."/>
            <person name="Cochrane G."/>
            <person name="Meng A."/>
            <person name="Brown T."/>
            <person name="Cohen L."/>
        </authorList>
    </citation>
    <scope>NUCLEOTIDE SEQUENCE</scope>
    <source>
        <strain evidence="6">CCCM811</strain>
    </source>
</reference>
<name>A0A7S4DS96_9EUKA</name>
<keyword evidence="2" id="KW-0436">Ligase</keyword>
<accession>A0A7S4DS96</accession>
<dbReference type="PANTHER" id="PTHR12241">
    <property type="entry name" value="TUBULIN POLYGLUTAMYLASE"/>
    <property type="match status" value="1"/>
</dbReference>
<evidence type="ECO:0000256" key="5">
    <source>
        <dbReference type="ARBA" id="ARBA00030445"/>
    </source>
</evidence>
<dbReference type="AlphaFoldDB" id="A0A7S4DS96"/>
<dbReference type="Gene3D" id="3.30.470.20">
    <property type="entry name" value="ATP-grasp fold, B domain"/>
    <property type="match status" value="1"/>
</dbReference>
<comment type="similarity">
    <text evidence="1">Belongs to the tubulin--tyrosine ligase family.</text>
</comment>
<evidence type="ECO:0000256" key="4">
    <source>
        <dbReference type="ARBA" id="ARBA00022840"/>
    </source>
</evidence>